<dbReference type="GO" id="GO:0019185">
    <property type="term" value="C:snRNA-activating protein complex"/>
    <property type="evidence" value="ECO:0007669"/>
    <property type="project" value="TreeGrafter"/>
</dbReference>
<evidence type="ECO:0000259" key="6">
    <source>
        <dbReference type="PROSITE" id="PS50090"/>
    </source>
</evidence>
<dbReference type="PROSITE" id="PS51294">
    <property type="entry name" value="HTH_MYB"/>
    <property type="match status" value="3"/>
</dbReference>
<dbReference type="GO" id="GO:0000978">
    <property type="term" value="F:RNA polymerase II cis-regulatory region sequence-specific DNA binding"/>
    <property type="evidence" value="ECO:0007669"/>
    <property type="project" value="TreeGrafter"/>
</dbReference>
<dbReference type="PANTHER" id="PTHR46621">
    <property type="entry name" value="SNRNA-ACTIVATING PROTEIN COMPLEX SUBUNIT 4"/>
    <property type="match status" value="1"/>
</dbReference>
<feature type="compositionally biased region" description="Low complexity" evidence="5">
    <location>
        <begin position="711"/>
        <end position="731"/>
    </location>
</feature>
<evidence type="ECO:0000256" key="3">
    <source>
        <dbReference type="ARBA" id="ARBA00023163"/>
    </source>
</evidence>
<dbReference type="InterPro" id="IPR001005">
    <property type="entry name" value="SANT/Myb"/>
</dbReference>
<dbReference type="InterPro" id="IPR017930">
    <property type="entry name" value="Myb_dom"/>
</dbReference>
<feature type="compositionally biased region" description="Polar residues" evidence="5">
    <location>
        <begin position="652"/>
        <end position="661"/>
    </location>
</feature>
<dbReference type="Proteomes" id="UP000250043">
    <property type="component" value="Unassembled WGS sequence"/>
</dbReference>
<dbReference type="Gene3D" id="1.10.10.60">
    <property type="entry name" value="Homeodomain-like"/>
    <property type="match status" value="4"/>
</dbReference>
<feature type="domain" description="HTH myb-type" evidence="7">
    <location>
        <begin position="238"/>
        <end position="290"/>
    </location>
</feature>
<dbReference type="PANTHER" id="PTHR46621:SF1">
    <property type="entry name" value="SNRNA-ACTIVATING PROTEIN COMPLEX SUBUNIT 4"/>
    <property type="match status" value="1"/>
</dbReference>
<dbReference type="AlphaFoldDB" id="A0A8E2J300"/>
<feature type="domain" description="HTH myb-type" evidence="7">
    <location>
        <begin position="347"/>
        <end position="398"/>
    </location>
</feature>
<name>A0A8E2J300_9APHY</name>
<feature type="compositionally biased region" description="Basic residues" evidence="5">
    <location>
        <begin position="473"/>
        <end position="482"/>
    </location>
</feature>
<evidence type="ECO:0000256" key="4">
    <source>
        <dbReference type="ARBA" id="ARBA00023242"/>
    </source>
</evidence>
<dbReference type="GO" id="GO:0042796">
    <property type="term" value="P:snRNA transcription by RNA polymerase III"/>
    <property type="evidence" value="ECO:0007669"/>
    <property type="project" value="TreeGrafter"/>
</dbReference>
<dbReference type="Pfam" id="PF13921">
    <property type="entry name" value="Myb_DNA-bind_6"/>
    <property type="match status" value="1"/>
</dbReference>
<keyword evidence="3" id="KW-0804">Transcription</keyword>
<feature type="domain" description="Myb-like" evidence="6">
    <location>
        <begin position="342"/>
        <end position="394"/>
    </location>
</feature>
<evidence type="ECO:0000256" key="1">
    <source>
        <dbReference type="ARBA" id="ARBA00023015"/>
    </source>
</evidence>
<feature type="compositionally biased region" description="Polar residues" evidence="5">
    <location>
        <begin position="484"/>
        <end position="515"/>
    </location>
</feature>
<evidence type="ECO:0000259" key="7">
    <source>
        <dbReference type="PROSITE" id="PS51294"/>
    </source>
</evidence>
<dbReference type="Pfam" id="PF00249">
    <property type="entry name" value="Myb_DNA-binding"/>
    <property type="match status" value="1"/>
</dbReference>
<dbReference type="InterPro" id="IPR051575">
    <property type="entry name" value="Myb-like_DNA-bd"/>
</dbReference>
<feature type="domain" description="HTH myb-type" evidence="7">
    <location>
        <begin position="291"/>
        <end position="345"/>
    </location>
</feature>
<accession>A0A8E2J300</accession>
<evidence type="ECO:0000256" key="5">
    <source>
        <dbReference type="SAM" id="MobiDB-lite"/>
    </source>
</evidence>
<evidence type="ECO:0000313" key="8">
    <source>
        <dbReference type="EMBL" id="OCH93548.1"/>
    </source>
</evidence>
<gene>
    <name evidence="8" type="ORF">OBBRIDRAFT_885384</name>
</gene>
<dbReference type="GO" id="GO:0001006">
    <property type="term" value="F:RNA polymerase III type 3 promoter sequence-specific DNA binding"/>
    <property type="evidence" value="ECO:0007669"/>
    <property type="project" value="TreeGrafter"/>
</dbReference>
<organism evidence="8 9">
    <name type="scientific">Obba rivulosa</name>
    <dbReference type="NCBI Taxonomy" id="1052685"/>
    <lineage>
        <taxon>Eukaryota</taxon>
        <taxon>Fungi</taxon>
        <taxon>Dikarya</taxon>
        <taxon>Basidiomycota</taxon>
        <taxon>Agaricomycotina</taxon>
        <taxon>Agaricomycetes</taxon>
        <taxon>Polyporales</taxon>
        <taxon>Gelatoporiaceae</taxon>
        <taxon>Obba</taxon>
    </lineage>
</organism>
<feature type="compositionally biased region" description="Polar residues" evidence="5">
    <location>
        <begin position="562"/>
        <end position="580"/>
    </location>
</feature>
<reference evidence="8 9" key="1">
    <citation type="submission" date="2016-07" db="EMBL/GenBank/DDBJ databases">
        <title>Draft genome of the white-rot fungus Obba rivulosa 3A-2.</title>
        <authorList>
            <consortium name="DOE Joint Genome Institute"/>
            <person name="Miettinen O."/>
            <person name="Riley R."/>
            <person name="Acob R."/>
            <person name="Barry K."/>
            <person name="Cullen D."/>
            <person name="De Vries R."/>
            <person name="Hainaut M."/>
            <person name="Hatakka A."/>
            <person name="Henrissat B."/>
            <person name="Hilden K."/>
            <person name="Kuo R."/>
            <person name="Labutti K."/>
            <person name="Lipzen A."/>
            <person name="Makela M.R."/>
            <person name="Sandor L."/>
            <person name="Spatafora J.W."/>
            <person name="Grigoriev I.V."/>
            <person name="Hibbett D.S."/>
        </authorList>
    </citation>
    <scope>NUCLEOTIDE SEQUENCE [LARGE SCALE GENOMIC DNA]</scope>
    <source>
        <strain evidence="8 9">3A-2</strain>
    </source>
</reference>
<dbReference type="CDD" id="cd00167">
    <property type="entry name" value="SANT"/>
    <property type="match status" value="4"/>
</dbReference>
<dbReference type="SUPFAM" id="SSF46689">
    <property type="entry name" value="Homeodomain-like"/>
    <property type="match status" value="4"/>
</dbReference>
<feature type="domain" description="Myb-like" evidence="6">
    <location>
        <begin position="291"/>
        <end position="341"/>
    </location>
</feature>
<evidence type="ECO:0000256" key="2">
    <source>
        <dbReference type="ARBA" id="ARBA00023125"/>
    </source>
</evidence>
<keyword evidence="2" id="KW-0238">DNA-binding</keyword>
<dbReference type="SMART" id="SM00717">
    <property type="entry name" value="SANT"/>
    <property type="match status" value="5"/>
</dbReference>
<protein>
    <submittedName>
        <fullName evidence="8">Uncharacterized protein</fullName>
    </submittedName>
</protein>
<feature type="domain" description="Myb-like" evidence="6">
    <location>
        <begin position="246"/>
        <end position="290"/>
    </location>
</feature>
<feature type="compositionally biased region" description="Basic and acidic residues" evidence="5">
    <location>
        <begin position="769"/>
        <end position="780"/>
    </location>
</feature>
<dbReference type="EMBL" id="KV722353">
    <property type="protein sequence ID" value="OCH93548.1"/>
    <property type="molecule type" value="Genomic_DNA"/>
</dbReference>
<keyword evidence="9" id="KW-1185">Reference proteome</keyword>
<feature type="compositionally biased region" description="Polar residues" evidence="5">
    <location>
        <begin position="459"/>
        <end position="470"/>
    </location>
</feature>
<dbReference type="OrthoDB" id="2143914at2759"/>
<dbReference type="GO" id="GO:0042795">
    <property type="term" value="P:snRNA transcription by RNA polymerase II"/>
    <property type="evidence" value="ECO:0007669"/>
    <property type="project" value="TreeGrafter"/>
</dbReference>
<feature type="compositionally biased region" description="Basic residues" evidence="5">
    <location>
        <begin position="622"/>
        <end position="631"/>
    </location>
</feature>
<keyword evidence="1" id="KW-0805">Transcription regulation</keyword>
<keyword evidence="4" id="KW-0539">Nucleus</keyword>
<sequence length="815" mass="89237">MATPEAKELAQKAAQANKDHQYALKVYTERLEAELEIVDRLLAMADVSDHEDDLELDAGGTVMVPSSIKAKSPINSNDLLSEISPFHDDATKRQQYVDWTTIHPMKSTELEVLADAVRSENYRLHALDAQRRGMPAFGGLNDFPPGYFELNKDGIDWERVAMKVSSSNSVTVQRSAQECKIRWLGERHPHFNHTQWTQSEIAKLRALTENAREGEVDWVDIATKLGTRRTPLDCMRHAITRRTHFWTPEADHKLMQAVKVYGSDNWSLVARMVSEDATPQQCQNRYLRTLDPSIKRGTWVDEEDEKLRQAVAVFGHSWSEVAAFVPGRTNEQCRDRYQEYLSPYSSRTRWTEEMEKLLLDAVDKIGYGRWREISEMVGHGRTDTMCRTRYNLLMKRKENMTVTPPAPPEPPGRGHIIDLTQTQPEVQGTSSTSEQSIQSSTQPITFVHAPTPPAPPREQPSTNLSSNPSVQKPKPKPRRKKATSIATNCDNESSPNPTATSEQTGESSATPNLAPQVQKPKPTPRRKKIAPLPADGGGVTPNLTEQTAGSEKRGPATPHPEAQTQRLRIQQGNTVATTSDGGDEFTPLPEQATSTGSAEQSAPPDAGGEESTAAAEPAQPKPRPRPRKTTKRSTPPQQLEEPTPKKRRTTKRSAASGSLSQDVPVVDTGPLEPEATTAPASGLLEPLSTPSQDGNPRVHPAEGPQGNPGLSTEAPPETAAETPATEPSPTTKPQRGSGRKVVPARGSAKNARIVTPKNGAQQDGQVAEDASHKAESREESGADVEVDPAPAADEGSGRRPRRAAAMRSGYSRTKS</sequence>
<evidence type="ECO:0000313" key="9">
    <source>
        <dbReference type="Proteomes" id="UP000250043"/>
    </source>
</evidence>
<proteinExistence type="predicted"/>
<dbReference type="InterPro" id="IPR009057">
    <property type="entry name" value="Homeodomain-like_sf"/>
</dbReference>
<dbReference type="PROSITE" id="PS50090">
    <property type="entry name" value="MYB_LIKE"/>
    <property type="match status" value="3"/>
</dbReference>
<feature type="compositionally biased region" description="Polar residues" evidence="5">
    <location>
        <begin position="591"/>
        <end position="600"/>
    </location>
</feature>
<feature type="region of interest" description="Disordered" evidence="5">
    <location>
        <begin position="396"/>
        <end position="815"/>
    </location>
</feature>
<feature type="compositionally biased region" description="Low complexity" evidence="5">
    <location>
        <begin position="427"/>
        <end position="445"/>
    </location>
</feature>